<evidence type="ECO:0000313" key="2">
    <source>
        <dbReference type="Proteomes" id="UP001156560"/>
    </source>
</evidence>
<keyword evidence="1" id="KW-0614">Plasmid</keyword>
<dbReference type="EMBL" id="CP114196">
    <property type="protein sequence ID" value="WAT93668.1"/>
    <property type="molecule type" value="Genomic_DNA"/>
</dbReference>
<geneLocation type="plasmid" evidence="1 2">
    <name>pHLA</name>
</geneLocation>
<organism evidence="1 2">
    <name type="scientific">Vibrio parahaemolyticus</name>
    <dbReference type="NCBI Taxonomy" id="670"/>
    <lineage>
        <taxon>Bacteria</taxon>
        <taxon>Pseudomonadati</taxon>
        <taxon>Pseudomonadota</taxon>
        <taxon>Gammaproteobacteria</taxon>
        <taxon>Vibrionales</taxon>
        <taxon>Vibrionaceae</taxon>
        <taxon>Vibrio</taxon>
    </lineage>
</organism>
<proteinExistence type="predicted"/>
<sequence>MRYLLVTVHNYPRFYKSDGEIVHIDLNYVDSKTISSLDENGDLFHVKVSGSPPCVRDIWLIDSVDVALDTLASYGIYPFKNKAAARANAKRLGFSAFKYIAVP</sequence>
<dbReference type="RefSeq" id="WP_269169639.1">
    <property type="nucleotide sequence ID" value="NZ_CP114196.1"/>
</dbReference>
<evidence type="ECO:0000313" key="1">
    <source>
        <dbReference type="EMBL" id="WAT93668.1"/>
    </source>
</evidence>
<protein>
    <submittedName>
        <fullName evidence="1">Uncharacterized protein</fullName>
    </submittedName>
</protein>
<dbReference type="AlphaFoldDB" id="A0AA47JMS1"/>
<dbReference type="Proteomes" id="UP001156560">
    <property type="component" value="Plasmid pHLA"/>
</dbReference>
<name>A0AA47JMS1_VIBPH</name>
<reference evidence="1" key="1">
    <citation type="submission" date="2022-12" db="EMBL/GenBank/DDBJ databases">
        <title>Vibrio parahaemolyticus become highly virulent by producing novel Tc toxins.</title>
        <authorList>
            <person name="Yang F."/>
            <person name="You Y."/>
            <person name="Lai Q."/>
            <person name="Xu L."/>
            <person name="Li F."/>
        </authorList>
    </citation>
    <scope>NUCLEOTIDE SEQUENCE</scope>
    <source>
        <strain evidence="1">Vp-HL-202005</strain>
        <plasmid evidence="1">pHLA</plasmid>
    </source>
</reference>
<accession>A0AA47JMS1</accession>
<gene>
    <name evidence="1" type="ORF">O1Q84_26485</name>
</gene>